<comment type="subcellular location">
    <subcellularLocation>
        <location evidence="1">Cell membrane</location>
        <topology evidence="1">Multi-pass membrane protein</topology>
    </subcellularLocation>
</comment>
<sequence length="153" mass="16103">YDRPHPAALRRPAVLRPRGLLRFITGFGALNALADLATFALLALAVYGPGSTDDEAVFHSGWFTENLLTQALVMVLLHTGRRGATGGPSAVGCAAAVLGAVGVLLPLSPLGPLLGMTALPLTYYAELAAVLTLYAVALAAAMRRCERRQRLPR</sequence>
<dbReference type="InterPro" id="IPR023298">
    <property type="entry name" value="ATPase_P-typ_TM_dom_sf"/>
</dbReference>
<protein>
    <submittedName>
        <fullName evidence="6">Magnesium-translocating P-type ATPase</fullName>
    </submittedName>
</protein>
<feature type="non-terminal residue" evidence="6">
    <location>
        <position position="1"/>
    </location>
</feature>
<evidence type="ECO:0000256" key="3">
    <source>
        <dbReference type="ARBA" id="ARBA00022553"/>
    </source>
</evidence>
<keyword evidence="4" id="KW-0460">Magnesium</keyword>
<feature type="transmembrane region" description="Helical" evidence="5">
    <location>
        <begin position="59"/>
        <end position="77"/>
    </location>
</feature>
<feature type="transmembrane region" description="Helical" evidence="5">
    <location>
        <begin position="20"/>
        <end position="47"/>
    </location>
</feature>
<dbReference type="InterPro" id="IPR006415">
    <property type="entry name" value="P-type_ATPase_IIIB"/>
</dbReference>
<dbReference type="Proteomes" id="UP001620295">
    <property type="component" value="Unassembled WGS sequence"/>
</dbReference>
<evidence type="ECO:0000256" key="2">
    <source>
        <dbReference type="ARBA" id="ARBA00022475"/>
    </source>
</evidence>
<keyword evidence="7" id="KW-1185">Reference proteome</keyword>
<keyword evidence="5" id="KW-0472">Membrane</keyword>
<dbReference type="PRINTS" id="PR01836">
    <property type="entry name" value="MGATPASE"/>
</dbReference>
<keyword evidence="5" id="KW-1133">Transmembrane helix</keyword>
<evidence type="ECO:0000313" key="6">
    <source>
        <dbReference type="EMBL" id="MFK4273894.1"/>
    </source>
</evidence>
<feature type="transmembrane region" description="Helical" evidence="5">
    <location>
        <begin position="89"/>
        <end position="109"/>
    </location>
</feature>
<keyword evidence="3" id="KW-0597">Phosphoprotein</keyword>
<comment type="caution">
    <text evidence="6">The sequence shown here is derived from an EMBL/GenBank/DDBJ whole genome shotgun (WGS) entry which is preliminary data.</text>
</comment>
<feature type="transmembrane region" description="Helical" evidence="5">
    <location>
        <begin position="121"/>
        <end position="141"/>
    </location>
</feature>
<evidence type="ECO:0000313" key="7">
    <source>
        <dbReference type="Proteomes" id="UP001620295"/>
    </source>
</evidence>
<evidence type="ECO:0000256" key="1">
    <source>
        <dbReference type="ARBA" id="ARBA00004651"/>
    </source>
</evidence>
<keyword evidence="5" id="KW-0812">Transmembrane</keyword>
<organism evidence="6 7">
    <name type="scientific">Streptomyces milbemycinicus</name>
    <dbReference type="NCBI Taxonomy" id="476552"/>
    <lineage>
        <taxon>Bacteria</taxon>
        <taxon>Bacillati</taxon>
        <taxon>Actinomycetota</taxon>
        <taxon>Actinomycetes</taxon>
        <taxon>Kitasatosporales</taxon>
        <taxon>Streptomycetaceae</taxon>
        <taxon>Streptomyces</taxon>
    </lineage>
</organism>
<dbReference type="EMBL" id="JBJDQH010000394">
    <property type="protein sequence ID" value="MFK4273894.1"/>
    <property type="molecule type" value="Genomic_DNA"/>
</dbReference>
<evidence type="ECO:0000256" key="5">
    <source>
        <dbReference type="SAM" id="Phobius"/>
    </source>
</evidence>
<name>A0ABW8M9I0_9ACTN</name>
<accession>A0ABW8M9I0</accession>
<keyword evidence="2" id="KW-1003">Cell membrane</keyword>
<reference evidence="6 7" key="1">
    <citation type="submission" date="2024-11" db="EMBL/GenBank/DDBJ databases">
        <title>The Natural Products Discovery Center: Release of the First 8490 Sequenced Strains for Exploring Actinobacteria Biosynthetic Diversity.</title>
        <authorList>
            <person name="Kalkreuter E."/>
            <person name="Kautsar S.A."/>
            <person name="Yang D."/>
            <person name="Bader C.D."/>
            <person name="Teijaro C.N."/>
            <person name="Fluegel L."/>
            <person name="Davis C.M."/>
            <person name="Simpson J.R."/>
            <person name="Lauterbach L."/>
            <person name="Steele A.D."/>
            <person name="Gui C."/>
            <person name="Meng S."/>
            <person name="Li G."/>
            <person name="Viehrig K."/>
            <person name="Ye F."/>
            <person name="Su P."/>
            <person name="Kiefer A.F."/>
            <person name="Nichols A."/>
            <person name="Cepeda A.J."/>
            <person name="Yan W."/>
            <person name="Fan B."/>
            <person name="Jiang Y."/>
            <person name="Adhikari A."/>
            <person name="Zheng C.-J."/>
            <person name="Schuster L."/>
            <person name="Cowan T.M."/>
            <person name="Smanski M.J."/>
            <person name="Chevrette M.G."/>
            <person name="De Carvalho L.P.S."/>
            <person name="Shen B."/>
        </authorList>
    </citation>
    <scope>NUCLEOTIDE SEQUENCE [LARGE SCALE GENOMIC DNA]</scope>
    <source>
        <strain evidence="6 7">NPDC020863</strain>
    </source>
</reference>
<gene>
    <name evidence="6" type="ORF">ACI2L5_55065</name>
</gene>
<dbReference type="SUPFAM" id="SSF81665">
    <property type="entry name" value="Calcium ATPase, transmembrane domain M"/>
    <property type="match status" value="1"/>
</dbReference>
<evidence type="ECO:0000256" key="4">
    <source>
        <dbReference type="ARBA" id="ARBA00022842"/>
    </source>
</evidence>
<proteinExistence type="predicted"/>